<evidence type="ECO:0000313" key="2">
    <source>
        <dbReference type="Proteomes" id="UP000476055"/>
    </source>
</evidence>
<evidence type="ECO:0000313" key="1">
    <source>
        <dbReference type="EMBL" id="MST57681.1"/>
    </source>
</evidence>
<accession>A0A6L5YHE6</accession>
<dbReference type="AlphaFoldDB" id="A0A6L5YHE6"/>
<name>A0A6L5YHE6_9FIRM</name>
<keyword evidence="2" id="KW-1185">Reference proteome</keyword>
<protein>
    <submittedName>
        <fullName evidence="1">Uncharacterized protein</fullName>
    </submittedName>
</protein>
<dbReference type="Proteomes" id="UP000476055">
    <property type="component" value="Unassembled WGS sequence"/>
</dbReference>
<reference evidence="1 2" key="1">
    <citation type="submission" date="2019-08" db="EMBL/GenBank/DDBJ databases">
        <title>In-depth cultivation of the pig gut microbiome towards novel bacterial diversity and tailored functional studies.</title>
        <authorList>
            <person name="Wylensek D."/>
            <person name="Hitch T.C.A."/>
            <person name="Clavel T."/>
        </authorList>
    </citation>
    <scope>NUCLEOTIDE SEQUENCE [LARGE SCALE GENOMIC DNA]</scope>
    <source>
        <strain evidence="1 2">WCA3-601-WT-6H</strain>
    </source>
</reference>
<dbReference type="EMBL" id="VUMU01000004">
    <property type="protein sequence ID" value="MST57681.1"/>
    <property type="molecule type" value="Genomic_DNA"/>
</dbReference>
<proteinExistence type="predicted"/>
<comment type="caution">
    <text evidence="1">The sequence shown here is derived from an EMBL/GenBank/DDBJ whole genome shotgun (WGS) entry which is preliminary data.</text>
</comment>
<dbReference type="RefSeq" id="WP_154495787.1">
    <property type="nucleotide sequence ID" value="NZ_VUMU01000004.1"/>
</dbReference>
<sequence length="77" mass="8701">MIVKSARIREDMIRALFLWICDVCVWRSRTRAQPSPQACAVPMKWNQEGTAIAVGLCCAHEMEPGGHSHRRKPVLCP</sequence>
<gene>
    <name evidence="1" type="ORF">FYJ59_05415</name>
</gene>
<organism evidence="1 2">
    <name type="scientific">Waltera intestinalis</name>
    <dbReference type="NCBI Taxonomy" id="2606635"/>
    <lineage>
        <taxon>Bacteria</taxon>
        <taxon>Bacillati</taxon>
        <taxon>Bacillota</taxon>
        <taxon>Clostridia</taxon>
        <taxon>Lachnospirales</taxon>
        <taxon>Lachnospiraceae</taxon>
        <taxon>Waltera</taxon>
    </lineage>
</organism>